<accession>A0A4R5VV85</accession>
<protein>
    <submittedName>
        <fullName evidence="7">DUF4309 domain-containing protein</fullName>
    </submittedName>
</protein>
<dbReference type="Pfam" id="PF01522">
    <property type="entry name" value="Polysacc_deac_1"/>
    <property type="match status" value="1"/>
</dbReference>
<evidence type="ECO:0000313" key="8">
    <source>
        <dbReference type="Proteomes" id="UP000295132"/>
    </source>
</evidence>
<gene>
    <name evidence="7" type="ORF">E2K98_06545</name>
    <name evidence="6" type="ORF">RCG21_14045</name>
</gene>
<dbReference type="EMBL" id="JAVGVR010000001">
    <property type="protein sequence ID" value="MDQ6597466.1"/>
    <property type="molecule type" value="Genomic_DNA"/>
</dbReference>
<dbReference type="InterPro" id="IPR050248">
    <property type="entry name" value="Polysacc_deacetylase_ArnD"/>
</dbReference>
<name>A0A4R5VV85_9BACI</name>
<feature type="chain" id="PRO_5044608854" evidence="4">
    <location>
        <begin position="22"/>
        <end position="430"/>
    </location>
</feature>
<feature type="region of interest" description="Disordered" evidence="3">
    <location>
        <begin position="28"/>
        <end position="49"/>
    </location>
</feature>
<dbReference type="SUPFAM" id="SSF88713">
    <property type="entry name" value="Glycoside hydrolase/deacetylase"/>
    <property type="match status" value="1"/>
</dbReference>
<evidence type="ECO:0000256" key="1">
    <source>
        <dbReference type="ARBA" id="ARBA00022723"/>
    </source>
</evidence>
<dbReference type="GO" id="GO:0005975">
    <property type="term" value="P:carbohydrate metabolic process"/>
    <property type="evidence" value="ECO:0007669"/>
    <property type="project" value="InterPro"/>
</dbReference>
<keyword evidence="9" id="KW-1185">Reference proteome</keyword>
<dbReference type="Gene3D" id="3.20.20.370">
    <property type="entry name" value="Glycoside hydrolase/deacetylase"/>
    <property type="match status" value="1"/>
</dbReference>
<evidence type="ECO:0000256" key="3">
    <source>
        <dbReference type="SAM" id="MobiDB-lite"/>
    </source>
</evidence>
<dbReference type="PANTHER" id="PTHR10587:SF133">
    <property type="entry name" value="CHITIN DEACETYLASE 1-RELATED"/>
    <property type="match status" value="1"/>
</dbReference>
<evidence type="ECO:0000313" key="9">
    <source>
        <dbReference type="Proteomes" id="UP001178888"/>
    </source>
</evidence>
<dbReference type="InterPro" id="IPR025453">
    <property type="entry name" value="DUF4309"/>
</dbReference>
<evidence type="ECO:0000313" key="7">
    <source>
        <dbReference type="EMBL" id="TDK63109.1"/>
    </source>
</evidence>
<evidence type="ECO:0000313" key="6">
    <source>
        <dbReference type="EMBL" id="MDQ6597466.1"/>
    </source>
</evidence>
<reference evidence="6" key="2">
    <citation type="submission" date="2023-08" db="EMBL/GenBank/DDBJ databases">
        <title>Nitrogen cycling bacteria in agricultural field soils.</title>
        <authorList>
            <person name="Jang J."/>
        </authorList>
    </citation>
    <scope>NUCLEOTIDE SEQUENCE</scope>
    <source>
        <strain evidence="6">PS3-36</strain>
    </source>
</reference>
<dbReference type="PANTHER" id="PTHR10587">
    <property type="entry name" value="GLYCOSYL TRANSFERASE-RELATED"/>
    <property type="match status" value="1"/>
</dbReference>
<keyword evidence="1" id="KW-0479">Metal-binding</keyword>
<dbReference type="Pfam" id="PF14172">
    <property type="entry name" value="DUF4309"/>
    <property type="match status" value="1"/>
</dbReference>
<feature type="domain" description="NodB homology" evidence="5">
    <location>
        <begin position="239"/>
        <end position="418"/>
    </location>
</feature>
<dbReference type="PROSITE" id="PS51257">
    <property type="entry name" value="PROKAR_LIPOPROTEIN"/>
    <property type="match status" value="1"/>
</dbReference>
<dbReference type="PROSITE" id="PS51677">
    <property type="entry name" value="NODB"/>
    <property type="match status" value="1"/>
</dbReference>
<evidence type="ECO:0000256" key="2">
    <source>
        <dbReference type="ARBA" id="ARBA00022801"/>
    </source>
</evidence>
<dbReference type="GO" id="GO:0016810">
    <property type="term" value="F:hydrolase activity, acting on carbon-nitrogen (but not peptide) bonds"/>
    <property type="evidence" value="ECO:0007669"/>
    <property type="project" value="InterPro"/>
</dbReference>
<comment type="caution">
    <text evidence="7">The sequence shown here is derived from an EMBL/GenBank/DDBJ whole genome shotgun (WGS) entry which is preliminary data.</text>
</comment>
<dbReference type="GO" id="GO:0046872">
    <property type="term" value="F:metal ion binding"/>
    <property type="evidence" value="ECO:0007669"/>
    <property type="project" value="UniProtKB-KW"/>
</dbReference>
<dbReference type="GO" id="GO:0016020">
    <property type="term" value="C:membrane"/>
    <property type="evidence" value="ECO:0007669"/>
    <property type="project" value="TreeGrafter"/>
</dbReference>
<evidence type="ECO:0000256" key="4">
    <source>
        <dbReference type="SAM" id="SignalP"/>
    </source>
</evidence>
<dbReference type="Proteomes" id="UP000295132">
    <property type="component" value="Unassembled WGS sequence"/>
</dbReference>
<evidence type="ECO:0000259" key="5">
    <source>
        <dbReference type="PROSITE" id="PS51677"/>
    </source>
</evidence>
<dbReference type="InterPro" id="IPR002509">
    <property type="entry name" value="NODB_dom"/>
</dbReference>
<dbReference type="EMBL" id="SMYO01000003">
    <property type="protein sequence ID" value="TDK63109.1"/>
    <property type="molecule type" value="Genomic_DNA"/>
</dbReference>
<feature type="signal peptide" evidence="4">
    <location>
        <begin position="1"/>
        <end position="21"/>
    </location>
</feature>
<dbReference type="AlphaFoldDB" id="A0A4R5VV85"/>
<proteinExistence type="predicted"/>
<dbReference type="Proteomes" id="UP001178888">
    <property type="component" value="Unassembled WGS sequence"/>
</dbReference>
<keyword evidence="2" id="KW-0378">Hydrolase</keyword>
<organism evidence="7 8">
    <name type="scientific">Bacillus salipaludis</name>
    <dbReference type="NCBI Taxonomy" id="2547811"/>
    <lineage>
        <taxon>Bacteria</taxon>
        <taxon>Bacillati</taxon>
        <taxon>Bacillota</taxon>
        <taxon>Bacilli</taxon>
        <taxon>Bacillales</taxon>
        <taxon>Bacillaceae</taxon>
        <taxon>Bacillus</taxon>
    </lineage>
</organism>
<keyword evidence="4" id="KW-0732">Signal</keyword>
<dbReference type="RefSeq" id="WP_133333453.1">
    <property type="nucleotide sequence ID" value="NZ_JAVGVR010000001.1"/>
</dbReference>
<dbReference type="InterPro" id="IPR011330">
    <property type="entry name" value="Glyco_hydro/deAcase_b/a-brl"/>
</dbReference>
<reference evidence="7 8" key="1">
    <citation type="submission" date="2019-03" db="EMBL/GenBank/DDBJ databases">
        <title>Bacillus niacini sp. nov. a Nicotinate-Metabolizing Mesophile Isolated from Soil.</title>
        <authorList>
            <person name="Zhang G."/>
        </authorList>
    </citation>
    <scope>NUCLEOTIDE SEQUENCE [LARGE SCALE GENOMIC DNA]</scope>
    <source>
        <strain evidence="7 8">WN066</strain>
    </source>
</reference>
<sequence length="430" mass="48989">MKKFLLYFLCLISLTSCSLFPRDNTKSVKEHTGKKAEEHQITPPDDKEPNHSLLENTMELAQEGKVATSNFAVHMNSINDVKKQWGPAANTDQIGGIYYANYPAKHTVFGYNAKNILVDIRSYDEQLHQLTYPQIVKTLGKPDYLRTNQDDQIYGYKITQQFELRFIVPKNTEKVDHISLLSPNDTVATTTPPYILPIKGVSKNLSVTAWQNMQNWRNQMIQVAKNHQNFVFLNGPNKKRVALTFDDGPDLMNTPSIIETLANYHLKGNFFFIGEKVKKYPEVVQKAYTNGNLVLSHSYFHHDLSKLQAVEIKTDLAQTEEEIFEVIGKKPALLRPPYGAVNNTVITTAAQNGYKIVLWSIDTLDWSQMESSNIEYNVLKNIRNGDIILMHSDDDKVQTAKALPHIIEELTRKGFEIVDLQTLLGQKAYK</sequence>
<dbReference type="CDD" id="cd10917">
    <property type="entry name" value="CE4_NodB_like_6s_7s"/>
    <property type="match status" value="1"/>
</dbReference>